<dbReference type="Proteomes" id="UP000887540">
    <property type="component" value="Unplaced"/>
</dbReference>
<feature type="region of interest" description="Disordered" evidence="1">
    <location>
        <begin position="28"/>
        <end position="62"/>
    </location>
</feature>
<dbReference type="WBParaSite" id="ACRNAN_scaffold22564.g10965.t1">
    <property type="protein sequence ID" value="ACRNAN_scaffold22564.g10965.t1"/>
    <property type="gene ID" value="ACRNAN_scaffold22564.g10965"/>
</dbReference>
<accession>A0A914DBE6</accession>
<proteinExistence type="predicted"/>
<evidence type="ECO:0000313" key="3">
    <source>
        <dbReference type="WBParaSite" id="ACRNAN_scaffold22564.g10965.t1"/>
    </source>
</evidence>
<protein>
    <submittedName>
        <fullName evidence="3">Uncharacterized protein</fullName>
    </submittedName>
</protein>
<feature type="region of interest" description="Disordered" evidence="1">
    <location>
        <begin position="82"/>
        <end position="102"/>
    </location>
</feature>
<dbReference type="AlphaFoldDB" id="A0A914DBE6"/>
<sequence length="133" mass="15664">MDCSDYCFEYDVDETVLPEIFDDYFDADDNNESYTRGSSEERSISSSIIETARESSQEDQFSEDQYSIDLLLERLSDASMAETGTRFSSQSSSEEAVPRRKPRIQKNWTTIQSFNHEDEYNEWFEDQKLNWVK</sequence>
<name>A0A914DBE6_9BILA</name>
<feature type="compositionally biased region" description="Polar residues" evidence="1">
    <location>
        <begin position="85"/>
        <end position="94"/>
    </location>
</feature>
<reference evidence="3" key="1">
    <citation type="submission" date="2022-11" db="UniProtKB">
        <authorList>
            <consortium name="WormBaseParasite"/>
        </authorList>
    </citation>
    <scope>IDENTIFICATION</scope>
</reference>
<keyword evidence="2" id="KW-1185">Reference proteome</keyword>
<evidence type="ECO:0000256" key="1">
    <source>
        <dbReference type="SAM" id="MobiDB-lite"/>
    </source>
</evidence>
<evidence type="ECO:0000313" key="2">
    <source>
        <dbReference type="Proteomes" id="UP000887540"/>
    </source>
</evidence>
<organism evidence="2 3">
    <name type="scientific">Acrobeloides nanus</name>
    <dbReference type="NCBI Taxonomy" id="290746"/>
    <lineage>
        <taxon>Eukaryota</taxon>
        <taxon>Metazoa</taxon>
        <taxon>Ecdysozoa</taxon>
        <taxon>Nematoda</taxon>
        <taxon>Chromadorea</taxon>
        <taxon>Rhabditida</taxon>
        <taxon>Tylenchina</taxon>
        <taxon>Cephalobomorpha</taxon>
        <taxon>Cephaloboidea</taxon>
        <taxon>Cephalobidae</taxon>
        <taxon>Acrobeloides</taxon>
    </lineage>
</organism>